<organism evidence="4 5">
    <name type="scientific">Glycomyces artemisiae</name>
    <dbReference type="NCBI Taxonomy" id="1076443"/>
    <lineage>
        <taxon>Bacteria</taxon>
        <taxon>Bacillati</taxon>
        <taxon>Actinomycetota</taxon>
        <taxon>Actinomycetes</taxon>
        <taxon>Glycomycetales</taxon>
        <taxon>Glycomycetaceae</taxon>
        <taxon>Glycomyces</taxon>
    </lineage>
</organism>
<feature type="domain" description="HNH nuclease" evidence="3">
    <location>
        <begin position="328"/>
        <end position="380"/>
    </location>
</feature>
<dbReference type="RefSeq" id="WP_106362729.1">
    <property type="nucleotide sequence ID" value="NZ_PVTJ01000002.1"/>
</dbReference>
<dbReference type="AlphaFoldDB" id="A0A2T0URH8"/>
<dbReference type="Proteomes" id="UP000238176">
    <property type="component" value="Unassembled WGS sequence"/>
</dbReference>
<dbReference type="InterPro" id="IPR003615">
    <property type="entry name" value="HNH_nuc"/>
</dbReference>
<dbReference type="CDD" id="cd00085">
    <property type="entry name" value="HNHc"/>
    <property type="match status" value="1"/>
</dbReference>
<evidence type="ECO:0000256" key="2">
    <source>
        <dbReference type="SAM" id="MobiDB-lite"/>
    </source>
</evidence>
<dbReference type="GO" id="GO:0003676">
    <property type="term" value="F:nucleic acid binding"/>
    <property type="evidence" value="ECO:0007669"/>
    <property type="project" value="InterPro"/>
</dbReference>
<protein>
    <submittedName>
        <fullName evidence="4">HNH endonuclease</fullName>
    </submittedName>
</protein>
<dbReference type="Gene3D" id="1.10.30.50">
    <property type="match status" value="1"/>
</dbReference>
<dbReference type="SMART" id="SM00507">
    <property type="entry name" value="HNHc"/>
    <property type="match status" value="1"/>
</dbReference>
<keyword evidence="4" id="KW-0255">Endonuclease</keyword>
<gene>
    <name evidence="4" type="ORF">B0I28_102118</name>
</gene>
<dbReference type="Pfam" id="PF02720">
    <property type="entry name" value="DUF222"/>
    <property type="match status" value="1"/>
</dbReference>
<evidence type="ECO:0000256" key="1">
    <source>
        <dbReference type="ARBA" id="ARBA00023450"/>
    </source>
</evidence>
<feature type="region of interest" description="Disordered" evidence="2">
    <location>
        <begin position="495"/>
        <end position="571"/>
    </location>
</feature>
<dbReference type="GO" id="GO:0004519">
    <property type="term" value="F:endonuclease activity"/>
    <property type="evidence" value="ECO:0007669"/>
    <property type="project" value="UniProtKB-KW"/>
</dbReference>
<keyword evidence="4" id="KW-0378">Hydrolase</keyword>
<keyword evidence="4" id="KW-0540">Nuclease</keyword>
<reference evidence="4 5" key="1">
    <citation type="submission" date="2018-03" db="EMBL/GenBank/DDBJ databases">
        <title>Genomic Encyclopedia of Type Strains, Phase III (KMG-III): the genomes of soil and plant-associated and newly described type strains.</title>
        <authorList>
            <person name="Whitman W."/>
        </authorList>
    </citation>
    <scope>NUCLEOTIDE SEQUENCE [LARGE SCALE GENOMIC DNA]</scope>
    <source>
        <strain evidence="4 5">CGMCC 4.7067</strain>
    </source>
</reference>
<proteinExistence type="inferred from homology"/>
<feature type="compositionally biased region" description="Basic and acidic residues" evidence="2">
    <location>
        <begin position="497"/>
        <end position="509"/>
    </location>
</feature>
<keyword evidence="5" id="KW-1185">Reference proteome</keyword>
<sequence length="734" mass="77801">MSANRSPSTKAQSVRACLDDTAALINGAYATALRVAIDAFAHQVHRDGDGFSAQRDWMIAQFDFTHSAAGDIAAIAKHAPRFTVLAEAALSGYARIDQVAYAVRSLAKTAASALFARIPFRTPVASPFDPNTACATPEALVAEYAAHAPFKVLKRHLAELHANLAEEAELLDGLGEESLQRLELQELGEGGMWVLSGLLSADTGRLMDKYLNTAVPPPRQDETDQHGVLPPQANRNAEALHQLLAGYGASPDAVKRHGHTATLDLMVDIETLQGKDTDRAALLEGQPVSVAKARLLACEAGVIPSVFDYATGEAVELGRAARLPNTSLRRKLELEQPEGCAWTGCDRPVAWTEAHHLVHWADGGETNADNLILLCRFHHGRIHTAGWTVEKTGPGRAVITHHDHPAASGTAVLAGAAGNGEAEGCECLDWRTDVDMDASVADDAKYLFPTGLYPFEWSSALASDLGSMAAQVQAAREYFEGGSAARFDARGLGSGLGREEGRTPTESEVCRVPVTDPPRVFGEGRSAEDLIPFLPRLPGPRTPAGTRTQHAGPEWPPPPRQLHVPAPDPGCGHSHCPPVEAIETPCATADARPVHGQAVTPPGRSAAGSLDRLAAPSPVRAAPQPRAALPSAEPTARGPAGSRRGRPARPPDSSRACSSATLEPRADRIPRPPRGTAPDRIPRPPRGTAQRHRPEGRASPSRRQSAACTRAERAAVFAGAEDGEFDVADQQGPA</sequence>
<evidence type="ECO:0000313" key="4">
    <source>
        <dbReference type="EMBL" id="PRY60514.1"/>
    </source>
</evidence>
<dbReference type="InterPro" id="IPR002711">
    <property type="entry name" value="HNH"/>
</dbReference>
<dbReference type="InterPro" id="IPR003870">
    <property type="entry name" value="DUF222"/>
</dbReference>
<evidence type="ECO:0000259" key="3">
    <source>
        <dbReference type="SMART" id="SM00507"/>
    </source>
</evidence>
<dbReference type="Pfam" id="PF01844">
    <property type="entry name" value="HNH"/>
    <property type="match status" value="1"/>
</dbReference>
<feature type="region of interest" description="Disordered" evidence="2">
    <location>
        <begin position="616"/>
        <end position="710"/>
    </location>
</feature>
<dbReference type="OrthoDB" id="3634417at2"/>
<dbReference type="EMBL" id="PVTJ01000002">
    <property type="protein sequence ID" value="PRY60514.1"/>
    <property type="molecule type" value="Genomic_DNA"/>
</dbReference>
<comment type="similarity">
    <text evidence="1">Belongs to the Rv1128c/1148c/1588c/1702c/1945/3466 family.</text>
</comment>
<dbReference type="GO" id="GO:0008270">
    <property type="term" value="F:zinc ion binding"/>
    <property type="evidence" value="ECO:0007669"/>
    <property type="project" value="InterPro"/>
</dbReference>
<evidence type="ECO:0000313" key="5">
    <source>
        <dbReference type="Proteomes" id="UP000238176"/>
    </source>
</evidence>
<accession>A0A2T0URH8</accession>
<feature type="compositionally biased region" description="Low complexity" evidence="2">
    <location>
        <begin position="651"/>
        <end position="660"/>
    </location>
</feature>
<comment type="caution">
    <text evidence="4">The sequence shown here is derived from an EMBL/GenBank/DDBJ whole genome shotgun (WGS) entry which is preliminary data.</text>
</comment>
<name>A0A2T0URH8_9ACTN</name>